<evidence type="ECO:0000259" key="1">
    <source>
        <dbReference type="Pfam" id="PF01323"/>
    </source>
</evidence>
<accession>A0AAD5DTW0</accession>
<dbReference type="InterPro" id="IPR001853">
    <property type="entry name" value="DSBA-like_thioredoxin_dom"/>
</dbReference>
<feature type="domain" description="DSBA-like thioredoxin" evidence="1">
    <location>
        <begin position="51"/>
        <end position="254"/>
    </location>
</feature>
<proteinExistence type="predicted"/>
<dbReference type="Proteomes" id="UP001205105">
    <property type="component" value="Unassembled WGS sequence"/>
</dbReference>
<keyword evidence="3" id="KW-1185">Reference proteome</keyword>
<dbReference type="EMBL" id="JADXDR010000083">
    <property type="protein sequence ID" value="KAI7840284.1"/>
    <property type="molecule type" value="Genomic_DNA"/>
</dbReference>
<sequence length="268" mass="29511">MISRPWPKSSPPPMPPPPMVARRSTLSCRLGGSAATKAATCMAAVGKPVVQVDIWSDLSCPWCWVGKKRFDKALQQLEGRADIQVVYHPFIIDHGTAPGGEEYLAYNVRRWGGDGWCHDLRRSGRPDGATFSDWKWWPASAKGHQLLLLAQEQGLGRQCKELLLHKTYEEGANLSEVDTLLQCARELGGLGMEEAELRRYLEEDRGRQAVLAEDAAAKRELKIGGVPYYIVGSGDGEGKRYALSGAQPVASFVKVVERVLAERPQGSQ</sequence>
<evidence type="ECO:0000313" key="2">
    <source>
        <dbReference type="EMBL" id="KAI7840284.1"/>
    </source>
</evidence>
<dbReference type="PANTHER" id="PTHR13887:SF46">
    <property type="entry name" value="DSBA-LIKE THIOREDOXIN DOMAIN-CONTAINING PROTEIN"/>
    <property type="match status" value="1"/>
</dbReference>
<dbReference type="AlphaFoldDB" id="A0AAD5DTW0"/>
<gene>
    <name evidence="2" type="ORF">COHA_006066</name>
</gene>
<dbReference type="Pfam" id="PF01323">
    <property type="entry name" value="DSBA"/>
    <property type="match status" value="1"/>
</dbReference>
<evidence type="ECO:0000313" key="3">
    <source>
        <dbReference type="Proteomes" id="UP001205105"/>
    </source>
</evidence>
<dbReference type="SUPFAM" id="SSF52833">
    <property type="entry name" value="Thioredoxin-like"/>
    <property type="match status" value="1"/>
</dbReference>
<organism evidence="2 3">
    <name type="scientific">Chlorella ohadii</name>
    <dbReference type="NCBI Taxonomy" id="2649997"/>
    <lineage>
        <taxon>Eukaryota</taxon>
        <taxon>Viridiplantae</taxon>
        <taxon>Chlorophyta</taxon>
        <taxon>core chlorophytes</taxon>
        <taxon>Trebouxiophyceae</taxon>
        <taxon>Chlorellales</taxon>
        <taxon>Chlorellaceae</taxon>
        <taxon>Chlorella clade</taxon>
        <taxon>Chlorella</taxon>
    </lineage>
</organism>
<dbReference type="PANTHER" id="PTHR13887">
    <property type="entry name" value="GLUTATHIONE S-TRANSFERASE KAPPA"/>
    <property type="match status" value="1"/>
</dbReference>
<name>A0AAD5DTW0_9CHLO</name>
<reference evidence="2" key="1">
    <citation type="submission" date="2020-11" db="EMBL/GenBank/DDBJ databases">
        <title>Chlorella ohadii genome sequencing and assembly.</title>
        <authorList>
            <person name="Murik O."/>
            <person name="Treves H."/>
            <person name="Kedem I."/>
            <person name="Shotland Y."/>
            <person name="Kaplan A."/>
        </authorList>
    </citation>
    <scope>NUCLEOTIDE SEQUENCE</scope>
    <source>
        <strain evidence="2">1</strain>
    </source>
</reference>
<comment type="caution">
    <text evidence="2">The sequence shown here is derived from an EMBL/GenBank/DDBJ whole genome shotgun (WGS) entry which is preliminary data.</text>
</comment>
<dbReference type="CDD" id="cd03024">
    <property type="entry name" value="DsbA_FrnE"/>
    <property type="match status" value="1"/>
</dbReference>
<dbReference type="Gene3D" id="3.40.30.10">
    <property type="entry name" value="Glutaredoxin"/>
    <property type="match status" value="1"/>
</dbReference>
<dbReference type="GO" id="GO:0016491">
    <property type="term" value="F:oxidoreductase activity"/>
    <property type="evidence" value="ECO:0007669"/>
    <property type="project" value="InterPro"/>
</dbReference>
<protein>
    <recommendedName>
        <fullName evidence="1">DSBA-like thioredoxin domain-containing protein</fullName>
    </recommendedName>
</protein>
<dbReference type="InterPro" id="IPR036249">
    <property type="entry name" value="Thioredoxin-like_sf"/>
</dbReference>